<organism evidence="2 3">
    <name type="scientific">Carpediemonas membranifera</name>
    <dbReference type="NCBI Taxonomy" id="201153"/>
    <lineage>
        <taxon>Eukaryota</taxon>
        <taxon>Metamonada</taxon>
        <taxon>Carpediemonas-like organisms</taxon>
        <taxon>Carpediemonas</taxon>
    </lineage>
</organism>
<dbReference type="Gene3D" id="1.25.10.10">
    <property type="entry name" value="Leucine-rich Repeat Variant"/>
    <property type="match status" value="1"/>
</dbReference>
<proteinExistence type="predicted"/>
<evidence type="ECO:0000313" key="2">
    <source>
        <dbReference type="EMBL" id="KAG9396999.1"/>
    </source>
</evidence>
<gene>
    <name evidence="2" type="ORF">J8273_1349</name>
</gene>
<evidence type="ECO:0000313" key="3">
    <source>
        <dbReference type="Proteomes" id="UP000717585"/>
    </source>
</evidence>
<feature type="region of interest" description="Disordered" evidence="1">
    <location>
        <begin position="211"/>
        <end position="242"/>
    </location>
</feature>
<feature type="compositionally biased region" description="Polar residues" evidence="1">
    <location>
        <begin position="224"/>
        <end position="235"/>
    </location>
</feature>
<dbReference type="Proteomes" id="UP000717585">
    <property type="component" value="Unassembled WGS sequence"/>
</dbReference>
<sequence>MSYANQQMEPADEILTSEVKETMKDVVNLQVGTQLASDMIKELDSTTAAAVSSAATTAFVKGIALNPKATNGERLETIMSSLNDSLTPDQKKEVARATGRILQKQMADENSVMRQGMNRVGRIAANQLTDEDSEFRRQLADENSALRRTMKKGGIFAAMTIQQQLTTEDSTTRKAAAKFGRTTYSQLTTEDSATRKAAAKGTRMAARQLADENSTTRKAAATMSRKTVSQLQDPDSSTRKGMKTMGKMSKKLMILGAKGAKVGIKAGAKEIQKEYNARQTTSAGLDVDVDVD</sequence>
<evidence type="ECO:0000256" key="1">
    <source>
        <dbReference type="SAM" id="MobiDB-lite"/>
    </source>
</evidence>
<accession>A0A8J6E200</accession>
<name>A0A8J6E200_9EUKA</name>
<keyword evidence="3" id="KW-1185">Reference proteome</keyword>
<reference evidence="2" key="1">
    <citation type="submission" date="2021-05" db="EMBL/GenBank/DDBJ databases">
        <title>A free-living protist that lacks canonical eukaryotic 1 DNA replication and segregation systems.</title>
        <authorList>
            <person name="Salas-Leiva D.E."/>
            <person name="Tromer E.C."/>
            <person name="Curtis B.A."/>
            <person name="Jerlstrom-Hultqvist J."/>
            <person name="Kolisko M."/>
            <person name="Yi Z."/>
            <person name="Salas-Leiva J.S."/>
            <person name="Gallot-Lavallee L."/>
            <person name="Kops G.J.P.L."/>
            <person name="Archibald J.M."/>
            <person name="Simpson A.G.B."/>
            <person name="Roger A.J."/>
        </authorList>
    </citation>
    <scope>NUCLEOTIDE SEQUENCE</scope>
    <source>
        <strain evidence="2">BICM</strain>
    </source>
</reference>
<dbReference type="InterPro" id="IPR011989">
    <property type="entry name" value="ARM-like"/>
</dbReference>
<comment type="caution">
    <text evidence="2">The sequence shown here is derived from an EMBL/GenBank/DDBJ whole genome shotgun (WGS) entry which is preliminary data.</text>
</comment>
<dbReference type="AlphaFoldDB" id="A0A8J6E200"/>
<protein>
    <submittedName>
        <fullName evidence="2">Uncharacterized protein</fullName>
    </submittedName>
</protein>
<dbReference type="EMBL" id="JAHDYR010000004">
    <property type="protein sequence ID" value="KAG9396999.1"/>
    <property type="molecule type" value="Genomic_DNA"/>
</dbReference>